<accession>X0S5Q5</accession>
<reference evidence="1" key="1">
    <citation type="journal article" date="2014" name="Front. Microbiol.">
        <title>High frequency of phylogenetically diverse reductive dehalogenase-homologous genes in deep subseafloor sedimentary metagenomes.</title>
        <authorList>
            <person name="Kawai M."/>
            <person name="Futagami T."/>
            <person name="Toyoda A."/>
            <person name="Takaki Y."/>
            <person name="Nishi S."/>
            <person name="Hori S."/>
            <person name="Arai W."/>
            <person name="Tsubouchi T."/>
            <person name="Morono Y."/>
            <person name="Uchiyama I."/>
            <person name="Ito T."/>
            <person name="Fujiyama A."/>
            <person name="Inagaki F."/>
            <person name="Takami H."/>
        </authorList>
    </citation>
    <scope>NUCLEOTIDE SEQUENCE</scope>
    <source>
        <strain evidence="1">Expedition CK06-06</strain>
    </source>
</reference>
<protein>
    <submittedName>
        <fullName evidence="1">Uncharacterized protein</fullName>
    </submittedName>
</protein>
<dbReference type="EMBL" id="BARS01005256">
    <property type="protein sequence ID" value="GAF70536.1"/>
    <property type="molecule type" value="Genomic_DNA"/>
</dbReference>
<dbReference type="AlphaFoldDB" id="X0S5Q5"/>
<evidence type="ECO:0000313" key="1">
    <source>
        <dbReference type="EMBL" id="GAF70536.1"/>
    </source>
</evidence>
<comment type="caution">
    <text evidence="1">The sequence shown here is derived from an EMBL/GenBank/DDBJ whole genome shotgun (WGS) entry which is preliminary data.</text>
</comment>
<gene>
    <name evidence="1" type="ORF">S01H1_10289</name>
</gene>
<proteinExistence type="predicted"/>
<organism evidence="1">
    <name type="scientific">marine sediment metagenome</name>
    <dbReference type="NCBI Taxonomy" id="412755"/>
    <lineage>
        <taxon>unclassified sequences</taxon>
        <taxon>metagenomes</taxon>
        <taxon>ecological metagenomes</taxon>
    </lineage>
</organism>
<sequence>MIRRRSGFPQERLDELTRWEGFFNEEVHGARLTLFLEQGPAMEGQYTASLLPKPRYGQCVMFM</sequence>
<name>X0S5Q5_9ZZZZ</name>